<protein>
    <submittedName>
        <fullName evidence="1">DUF2971 domain-containing protein</fullName>
    </submittedName>
</protein>
<dbReference type="RefSeq" id="WP_301702259.1">
    <property type="nucleotide sequence ID" value="NZ_JAUJYW010000011.1"/>
</dbReference>
<dbReference type="Pfam" id="PF11185">
    <property type="entry name" value="DUF2971"/>
    <property type="match status" value="1"/>
</dbReference>
<keyword evidence="2" id="KW-1185">Reference proteome</keyword>
<reference evidence="1 2" key="1">
    <citation type="submission" date="2023-07" db="EMBL/GenBank/DDBJ databases">
        <title>Citrobacter selenititolerans sp. nov., isolated from seleniferous soil.</title>
        <authorList>
            <person name="Zhang S."/>
            <person name="Li K."/>
            <person name="Peng J."/>
            <person name="Wang H."/>
            <person name="Sun J."/>
            <person name="Guo Y."/>
        </authorList>
    </citation>
    <scope>NUCLEOTIDE SEQUENCE [LARGE SCALE GENOMIC DNA]</scope>
    <source>
        <strain evidence="1 2">S2-9</strain>
    </source>
</reference>
<comment type="caution">
    <text evidence="1">The sequence shown here is derived from an EMBL/GenBank/DDBJ whole genome shotgun (WGS) entry which is preliminary data.</text>
</comment>
<sequence>MMILYKYVPEETLKLFFDHDAISFKFTPVGQFNDPFETYGVSLASEDKDSLMHLTLRSKINSDLASVCLSESPLEVLMWSHYAQHHRGYVVGIDTELAGFDDESLCLVTANEGNIDYLDERDKTRLIVSDKNFKNREIVKKILLRKSQHWKYEKEVRVVIESDKLLPIGSEEEDRFYLHKAPGTNIIKEIYIGINNDDFELTVAENENLRNAIFKNNIKIQKCCFKKGTWDLDKIDYDMKGLTDWPNVEFNILAGVISAFEKNEV</sequence>
<dbReference type="Proteomes" id="UP001174867">
    <property type="component" value="Unassembled WGS sequence"/>
</dbReference>
<proteinExistence type="predicted"/>
<gene>
    <name evidence="1" type="ORF">Q0A17_20780</name>
</gene>
<dbReference type="EMBL" id="JAUJYW010000011">
    <property type="protein sequence ID" value="MDN8601823.1"/>
    <property type="molecule type" value="Genomic_DNA"/>
</dbReference>
<organism evidence="1 2">
    <name type="scientific">Citrobacter enshiensis</name>
    <dbReference type="NCBI Taxonomy" id="2971264"/>
    <lineage>
        <taxon>Bacteria</taxon>
        <taxon>Pseudomonadati</taxon>
        <taxon>Pseudomonadota</taxon>
        <taxon>Gammaproteobacteria</taxon>
        <taxon>Enterobacterales</taxon>
        <taxon>Enterobacteriaceae</taxon>
        <taxon>Citrobacter</taxon>
    </lineage>
</organism>
<dbReference type="InterPro" id="IPR021352">
    <property type="entry name" value="DUF2971"/>
</dbReference>
<evidence type="ECO:0000313" key="1">
    <source>
        <dbReference type="EMBL" id="MDN8601823.1"/>
    </source>
</evidence>
<evidence type="ECO:0000313" key="2">
    <source>
        <dbReference type="Proteomes" id="UP001174867"/>
    </source>
</evidence>
<accession>A0ABT8PZT3</accession>
<name>A0ABT8PZT3_9ENTR</name>